<dbReference type="STRING" id="106370.Francci3_2246"/>
<organism evidence="4 5">
    <name type="scientific">Frankia casuarinae (strain DSM 45818 / CECT 9043 / HFP020203 / CcI3)</name>
    <dbReference type="NCBI Taxonomy" id="106370"/>
    <lineage>
        <taxon>Bacteria</taxon>
        <taxon>Bacillati</taxon>
        <taxon>Actinomycetota</taxon>
        <taxon>Actinomycetes</taxon>
        <taxon>Frankiales</taxon>
        <taxon>Frankiaceae</taxon>
        <taxon>Frankia</taxon>
    </lineage>
</organism>
<dbReference type="Gene3D" id="3.40.50.300">
    <property type="entry name" value="P-loop containing nucleotide triphosphate hydrolases"/>
    <property type="match status" value="1"/>
</dbReference>
<dbReference type="InterPro" id="IPR041617">
    <property type="entry name" value="TPR_MalT"/>
</dbReference>
<keyword evidence="3" id="KW-0804">Transcription</keyword>
<evidence type="ECO:0000256" key="3">
    <source>
        <dbReference type="ARBA" id="ARBA00023163"/>
    </source>
</evidence>
<protein>
    <submittedName>
        <fullName evidence="4">ATP-dependent transcriptional regulator, MalT-like, LuxR family</fullName>
    </submittedName>
</protein>
<dbReference type="InterPro" id="IPR059106">
    <property type="entry name" value="WHD_MalT"/>
</dbReference>
<dbReference type="PROSITE" id="PS00622">
    <property type="entry name" value="HTH_LUXR_1"/>
    <property type="match status" value="1"/>
</dbReference>
<dbReference type="EMBL" id="CP000249">
    <property type="protein sequence ID" value="ABD11614.1"/>
    <property type="molecule type" value="Genomic_DNA"/>
</dbReference>
<dbReference type="AlphaFoldDB" id="Q2JAS8"/>
<dbReference type="InterPro" id="IPR041664">
    <property type="entry name" value="AAA_16"/>
</dbReference>
<dbReference type="Pfam" id="PF00196">
    <property type="entry name" value="GerE"/>
    <property type="match status" value="1"/>
</dbReference>
<proteinExistence type="predicted"/>
<sequence>MDTKARPTLAVSTKFQAPTYDTQLVGRDRLLDVLRDGRARRLALIHAPAGFGKTTLAVQWQRVLRAEGVPVAWLSLDRDDNDAVWFLSHLIEAVRRVEPTLGGDLVEVLEGHSDDAQRYVLTELVNQLAEHRRPLAIVLDDWHLIDAPQAVAALEFLLEAGPANLHLIVTSRTRSPAVGRLKVRNQVTEIDATQLRFDHRESAAFLLELNELDLDSTDVHRLWSSTDGWVAALQLATLSLRDSADPSALIRGFSGRHHSLGDYLAENVFDALPADLLDFLLTTSVCDRLCGDLAAAVSGQRRGQALLEELERRDLFLRPLDDNREWFRYHHLFVGYLRRRLERDHADRVVTLHRTASAWFADHGLLGEAVTHALAAGNDAGAVDLVERQAMHLVEHSRMAVLLSLVNKLPSALLPGRSRLQIAIAWANCLLQRAQPAQVALDHVRAALTPDDTSDTGKDILGEADVVQACIDVYGDRIYRAADLIAPYIAKNSGYRPWLVAVSSNIRTFVDIHTFAYDTAQARQRWANAFHDTTRGPFAGVYGRCFAGLAAFAQLDLVTAERLYREAVALAREAAGPRSHAARLAGALLGRLYYERGDIDAAERLLEECHELGAESGVADLMIATYSTLARIKTLRGEIEDVWHLLDEGSEAASQLVLPRLSAAVDHERLRLHLARGDLGRAQNVLARQSDDVARGGDGIAMATRHYQLAMRARVMAAQADYDGALRLLSQMHQESSSVAWRYAETATRIDLAVVHSLTGDTDTALRTLVPAVVAGARCGLVRTVTDAGPELLKIIGELRDASRCRRWPVELPTVPSDYLSKLLATAHADAERAAIPIIDRPAERNPAPEEPLNAREIDILRLLDRGLSNKEIARNLGLTINTVKWYLKSIYTKLGVARRGESVSEARRRRILA</sequence>
<dbReference type="eggNOG" id="COG2909">
    <property type="taxonomic scope" value="Bacteria"/>
</dbReference>
<dbReference type="Pfam" id="PF13191">
    <property type="entry name" value="AAA_16"/>
    <property type="match status" value="1"/>
</dbReference>
<dbReference type="SUPFAM" id="SSF46894">
    <property type="entry name" value="C-terminal effector domain of the bipartite response regulators"/>
    <property type="match status" value="1"/>
</dbReference>
<dbReference type="SMART" id="SM00421">
    <property type="entry name" value="HTH_LUXR"/>
    <property type="match status" value="1"/>
</dbReference>
<gene>
    <name evidence="4" type="ordered locus">Francci3_2246</name>
</gene>
<dbReference type="OrthoDB" id="2878275at2"/>
<dbReference type="InterPro" id="IPR036388">
    <property type="entry name" value="WH-like_DNA-bd_sf"/>
</dbReference>
<keyword evidence="2" id="KW-0238">DNA-binding</keyword>
<keyword evidence="5" id="KW-1185">Reference proteome</keyword>
<dbReference type="PANTHER" id="PTHR44688">
    <property type="entry name" value="DNA-BINDING TRANSCRIPTIONAL ACTIVATOR DEVR_DOSR"/>
    <property type="match status" value="1"/>
</dbReference>
<dbReference type="HOGENOM" id="CLU_006325_3_2_11"/>
<dbReference type="Proteomes" id="UP000001937">
    <property type="component" value="Chromosome"/>
</dbReference>
<dbReference type="SUPFAM" id="SSF48452">
    <property type="entry name" value="TPR-like"/>
    <property type="match status" value="1"/>
</dbReference>
<evidence type="ECO:0000256" key="1">
    <source>
        <dbReference type="ARBA" id="ARBA00023015"/>
    </source>
</evidence>
<name>Q2JAS8_FRACC</name>
<dbReference type="RefSeq" id="WP_011436660.1">
    <property type="nucleotide sequence ID" value="NC_007777.1"/>
</dbReference>
<dbReference type="PROSITE" id="PS50043">
    <property type="entry name" value="HTH_LUXR_2"/>
    <property type="match status" value="1"/>
</dbReference>
<keyword evidence="1" id="KW-0805">Transcription regulation</keyword>
<accession>A0A1X1PT07</accession>
<dbReference type="Gene3D" id="1.10.10.10">
    <property type="entry name" value="Winged helix-like DNA-binding domain superfamily/Winged helix DNA-binding domain"/>
    <property type="match status" value="1"/>
</dbReference>
<dbReference type="SUPFAM" id="SSF52540">
    <property type="entry name" value="P-loop containing nucleoside triphosphate hydrolases"/>
    <property type="match status" value="1"/>
</dbReference>
<dbReference type="InterPro" id="IPR000792">
    <property type="entry name" value="Tscrpt_reg_LuxR_C"/>
</dbReference>
<evidence type="ECO:0000313" key="4">
    <source>
        <dbReference type="EMBL" id="ABD11614.1"/>
    </source>
</evidence>
<accession>Q2JAS8</accession>
<dbReference type="PANTHER" id="PTHR44688:SF16">
    <property type="entry name" value="DNA-BINDING TRANSCRIPTIONAL ACTIVATOR DEVR_DOSR"/>
    <property type="match status" value="1"/>
</dbReference>
<dbReference type="InterPro" id="IPR027417">
    <property type="entry name" value="P-loop_NTPase"/>
</dbReference>
<dbReference type="Gene3D" id="1.25.40.10">
    <property type="entry name" value="Tetratricopeptide repeat domain"/>
    <property type="match status" value="1"/>
</dbReference>
<dbReference type="GO" id="GO:0003677">
    <property type="term" value="F:DNA binding"/>
    <property type="evidence" value="ECO:0007669"/>
    <property type="project" value="UniProtKB-KW"/>
</dbReference>
<dbReference type="GO" id="GO:0006355">
    <property type="term" value="P:regulation of DNA-templated transcription"/>
    <property type="evidence" value="ECO:0007669"/>
    <property type="project" value="InterPro"/>
</dbReference>
<dbReference type="CDD" id="cd06170">
    <property type="entry name" value="LuxR_C_like"/>
    <property type="match status" value="1"/>
</dbReference>
<reference evidence="4 5" key="1">
    <citation type="journal article" date="2007" name="Genome Res.">
        <title>Genome characteristics of facultatively symbiotic Frankia sp. strains reflect host range and host plant biogeography.</title>
        <authorList>
            <person name="Normand P."/>
            <person name="Lapierre P."/>
            <person name="Tisa L.S."/>
            <person name="Gogarten J.P."/>
            <person name="Alloisio N."/>
            <person name="Bagnarol E."/>
            <person name="Bassi C.A."/>
            <person name="Berry A.M."/>
            <person name="Bickhart D.M."/>
            <person name="Choisne N."/>
            <person name="Couloux A."/>
            <person name="Cournoyer B."/>
            <person name="Cruveiller S."/>
            <person name="Daubin V."/>
            <person name="Demange N."/>
            <person name="Francino M.P."/>
            <person name="Goltsman E."/>
            <person name="Huang Y."/>
            <person name="Kopp O.R."/>
            <person name="Labarre L."/>
            <person name="Lapidus A."/>
            <person name="Lavire C."/>
            <person name="Marechal J."/>
            <person name="Martinez M."/>
            <person name="Mastronunzio J.E."/>
            <person name="Mullin B.C."/>
            <person name="Niemann J."/>
            <person name="Pujic P."/>
            <person name="Rawnsley T."/>
            <person name="Rouy Z."/>
            <person name="Schenowitz C."/>
            <person name="Sellstedt A."/>
            <person name="Tavares F."/>
            <person name="Tomkins J.P."/>
            <person name="Vallenet D."/>
            <person name="Valverde C."/>
            <person name="Wall L.G."/>
            <person name="Wang Y."/>
            <person name="Medigue C."/>
            <person name="Benson D.R."/>
        </authorList>
    </citation>
    <scope>NUCLEOTIDE SEQUENCE [LARGE SCALE GENOMIC DNA]</scope>
    <source>
        <strain evidence="5">DSM 45818 / CECT 9043 / CcI3</strain>
    </source>
</reference>
<dbReference type="PRINTS" id="PR00038">
    <property type="entry name" value="HTHLUXR"/>
</dbReference>
<evidence type="ECO:0000256" key="2">
    <source>
        <dbReference type="ARBA" id="ARBA00023125"/>
    </source>
</evidence>
<dbReference type="KEGG" id="fra:Francci3_2246"/>
<dbReference type="InterPro" id="IPR016032">
    <property type="entry name" value="Sig_transdc_resp-reg_C-effctor"/>
</dbReference>
<dbReference type="Pfam" id="PF17874">
    <property type="entry name" value="TPR_MalT"/>
    <property type="match status" value="1"/>
</dbReference>
<dbReference type="Pfam" id="PF25873">
    <property type="entry name" value="WHD_MalT"/>
    <property type="match status" value="1"/>
</dbReference>
<evidence type="ECO:0000313" key="5">
    <source>
        <dbReference type="Proteomes" id="UP000001937"/>
    </source>
</evidence>
<dbReference type="InterPro" id="IPR011990">
    <property type="entry name" value="TPR-like_helical_dom_sf"/>
</dbReference>